<dbReference type="AlphaFoldDB" id="D7FMM2"/>
<feature type="transmembrane region" description="Helical" evidence="1">
    <location>
        <begin position="181"/>
        <end position="200"/>
    </location>
</feature>
<dbReference type="PANTHER" id="PTHR32251">
    <property type="entry name" value="3-OXO-5-ALPHA-STEROID 4-DEHYDROGENASE"/>
    <property type="match status" value="1"/>
</dbReference>
<dbReference type="eggNOG" id="KOG4650">
    <property type="taxonomic scope" value="Eukaryota"/>
</dbReference>
<evidence type="ECO:0000313" key="2">
    <source>
        <dbReference type="EMBL" id="CBJ25919.1"/>
    </source>
</evidence>
<feature type="transmembrane region" description="Helical" evidence="1">
    <location>
        <begin position="142"/>
        <end position="161"/>
    </location>
</feature>
<dbReference type="OMA" id="HPNWFGN"/>
<dbReference type="EMBL" id="FN649749">
    <property type="protein sequence ID" value="CBJ25919.1"/>
    <property type="molecule type" value="Genomic_DNA"/>
</dbReference>
<sequence length="315" mass="33640">MAAGRVLGFGHALGGAAAAFRPFSTRTGLKMAGGGSGLLFSAGVIGGANLIGFGVTATTKTHKVTDLTGAGAFVLSAAACAWKSGSFRSGAIRPLLLNVAVGVWGVRLASYLFARIIKTGEDQRLARFFPGKDEGWLDSARSLFPVNLAGFWTIQAMWAWVVSLPVTLANFSPARAVPMGVGGWACLGLAATGLAVETVADYQKFQFKNDPDNKGKFMTSGLWSLSRHPNYLGEMGVWWAILGVALPALRGPGRVALGFASPAFITALIMYVSGVPMLEQQHDEKYGGDPRYREWKENTPMILPDMSKVWRSVFF</sequence>
<dbReference type="GO" id="GO:0016020">
    <property type="term" value="C:membrane"/>
    <property type="evidence" value="ECO:0007669"/>
    <property type="project" value="TreeGrafter"/>
</dbReference>
<reference evidence="2 3" key="1">
    <citation type="journal article" date="2010" name="Nature">
        <title>The Ectocarpus genome and the independent evolution of multicellularity in brown algae.</title>
        <authorList>
            <person name="Cock J.M."/>
            <person name="Sterck L."/>
            <person name="Rouze P."/>
            <person name="Scornet D."/>
            <person name="Allen A.E."/>
            <person name="Amoutzias G."/>
            <person name="Anthouard V."/>
            <person name="Artiguenave F."/>
            <person name="Aury J.M."/>
            <person name="Badger J.H."/>
            <person name="Beszteri B."/>
            <person name="Billiau K."/>
            <person name="Bonnet E."/>
            <person name="Bothwell J.H."/>
            <person name="Bowler C."/>
            <person name="Boyen C."/>
            <person name="Brownlee C."/>
            <person name="Carrano C.J."/>
            <person name="Charrier B."/>
            <person name="Cho G.Y."/>
            <person name="Coelho S.M."/>
            <person name="Collen J."/>
            <person name="Corre E."/>
            <person name="Da Silva C."/>
            <person name="Delage L."/>
            <person name="Delaroque N."/>
            <person name="Dittami S.M."/>
            <person name="Doulbeau S."/>
            <person name="Elias M."/>
            <person name="Farnham G."/>
            <person name="Gachon C.M."/>
            <person name="Gschloessl B."/>
            <person name="Heesch S."/>
            <person name="Jabbari K."/>
            <person name="Jubin C."/>
            <person name="Kawai H."/>
            <person name="Kimura K."/>
            <person name="Kloareg B."/>
            <person name="Kupper F.C."/>
            <person name="Lang D."/>
            <person name="Le Bail A."/>
            <person name="Leblanc C."/>
            <person name="Lerouge P."/>
            <person name="Lohr M."/>
            <person name="Lopez P.J."/>
            <person name="Martens C."/>
            <person name="Maumus F."/>
            <person name="Michel G."/>
            <person name="Miranda-Saavedra D."/>
            <person name="Morales J."/>
            <person name="Moreau H."/>
            <person name="Motomura T."/>
            <person name="Nagasato C."/>
            <person name="Napoli C.A."/>
            <person name="Nelson D.R."/>
            <person name="Nyvall-Collen P."/>
            <person name="Peters A.F."/>
            <person name="Pommier C."/>
            <person name="Potin P."/>
            <person name="Poulain J."/>
            <person name="Quesneville H."/>
            <person name="Read B."/>
            <person name="Rensing S.A."/>
            <person name="Ritter A."/>
            <person name="Rousvoal S."/>
            <person name="Samanta M."/>
            <person name="Samson G."/>
            <person name="Schroeder D.C."/>
            <person name="Segurens B."/>
            <person name="Strittmatter M."/>
            <person name="Tonon T."/>
            <person name="Tregear J.W."/>
            <person name="Valentin K."/>
            <person name="von Dassow P."/>
            <person name="Yamagishi T."/>
            <person name="Van de Peer Y."/>
            <person name="Wincker P."/>
        </authorList>
    </citation>
    <scope>NUCLEOTIDE SEQUENCE [LARGE SCALE GENOMIC DNA]</scope>
    <source>
        <strain evidence="3">Ec32 / CCAP1310/4</strain>
    </source>
</reference>
<dbReference type="OrthoDB" id="201504at2759"/>
<gene>
    <name evidence="2" type="ORF">Esi_0017_0128</name>
</gene>
<organism evidence="2 3">
    <name type="scientific">Ectocarpus siliculosus</name>
    <name type="common">Brown alga</name>
    <name type="synonym">Conferva siliculosa</name>
    <dbReference type="NCBI Taxonomy" id="2880"/>
    <lineage>
        <taxon>Eukaryota</taxon>
        <taxon>Sar</taxon>
        <taxon>Stramenopiles</taxon>
        <taxon>Ochrophyta</taxon>
        <taxon>PX clade</taxon>
        <taxon>Phaeophyceae</taxon>
        <taxon>Ectocarpales</taxon>
        <taxon>Ectocarpaceae</taxon>
        <taxon>Ectocarpus</taxon>
    </lineage>
</organism>
<evidence type="ECO:0000256" key="1">
    <source>
        <dbReference type="SAM" id="Phobius"/>
    </source>
</evidence>
<keyword evidence="1" id="KW-0472">Membrane</keyword>
<accession>D7FMM2</accession>
<keyword evidence="1" id="KW-1133">Transmembrane helix</keyword>
<keyword evidence="3" id="KW-1185">Reference proteome</keyword>
<evidence type="ECO:0000313" key="3">
    <source>
        <dbReference type="Proteomes" id="UP000002630"/>
    </source>
</evidence>
<dbReference type="Gene3D" id="1.20.120.1630">
    <property type="match status" value="1"/>
</dbReference>
<proteinExistence type="predicted"/>
<dbReference type="PANTHER" id="PTHR32251:SF17">
    <property type="entry name" value="STEROID 5-ALPHA REDUCTASE C-TERMINAL DOMAIN-CONTAINING PROTEIN"/>
    <property type="match status" value="1"/>
</dbReference>
<dbReference type="InParanoid" id="D7FMM2"/>
<dbReference type="EMBL" id="FN648214">
    <property type="protein sequence ID" value="CBJ25919.1"/>
    <property type="molecule type" value="Genomic_DNA"/>
</dbReference>
<dbReference type="Pfam" id="PF06966">
    <property type="entry name" value="DUF1295"/>
    <property type="match status" value="1"/>
</dbReference>
<name>D7FMM2_ECTSI</name>
<keyword evidence="1" id="KW-0812">Transmembrane</keyword>
<dbReference type="Proteomes" id="UP000002630">
    <property type="component" value="Linkage Group LG24"/>
</dbReference>
<feature type="transmembrane region" description="Helical" evidence="1">
    <location>
        <begin position="34"/>
        <end position="55"/>
    </location>
</feature>
<feature type="transmembrane region" description="Helical" evidence="1">
    <location>
        <begin position="255"/>
        <end position="275"/>
    </location>
</feature>
<protein>
    <submittedName>
        <fullName evidence="2">GE20757</fullName>
    </submittedName>
</protein>
<feature type="transmembrane region" description="Helical" evidence="1">
    <location>
        <begin position="231"/>
        <end position="249"/>
    </location>
</feature>
<dbReference type="InterPro" id="IPR010721">
    <property type="entry name" value="UstE-like"/>
</dbReference>
<feature type="transmembrane region" description="Helical" evidence="1">
    <location>
        <begin position="91"/>
        <end position="114"/>
    </location>
</feature>